<sequence length="551" mass="63979">MLQKQNPRDQANVSMRLGDSATLALTTQSCYIQVYAARGNHATMSFASIAKLECTDGCWPAAHLPRSGISATTATPPSTPRFPTTQERGNQENHIHGSIRRIPYHSSDPNTTRTRNPGTTGISTNSLRFGLITGGNAMSLWYAGPTRPPYSSKCYLKVPKYKNNSSVAPVDLDFLEVLLQHYTGDAAKFNILLISQIKEAVKNVLDDEKAKGDIRRTIDNILDMTSYRERKSDHEELREYFPEWWCQDAHCCRIPIWRILFKVHPVEVASYFYPYWMNMRNLGSLEKCSYAWKYRSQDKYVLLWNWWTKRLDYHIHLREVEPSWNLTCKLKRRILLHHEKSRPKLKDWCGLWRMHHRNPDLEHHLYTYPHILPHPNPLMVPDLFKGRPEDIKTKHYPWALKEKWGKAGIKWRVSEDGDLHPGEADHWRNIGGQYLDEKIKTGECSTTFLLLMMKVLAEIQKVQVKYIQVYRTKDGLYGPNIVTTRGLRKTIKGIDGLKESKGSKMIQRYKRTLDFLLHLKSSGSSSIEKRIFRHVFGEAWSIRVTEIETKG</sequence>
<proteinExistence type="predicted"/>
<gene>
    <name evidence="2" type="ORF">BJ508DRAFT_64825</name>
</gene>
<accession>A0A3N4INU1</accession>
<name>A0A3N4INU1_ASCIM</name>
<protein>
    <submittedName>
        <fullName evidence="2">Uncharacterized protein</fullName>
    </submittedName>
</protein>
<dbReference type="PROSITE" id="PS51257">
    <property type="entry name" value="PROKAR_LIPOPROTEIN"/>
    <property type="match status" value="1"/>
</dbReference>
<dbReference type="AlphaFoldDB" id="A0A3N4INU1"/>
<evidence type="ECO:0000313" key="3">
    <source>
        <dbReference type="Proteomes" id="UP000275078"/>
    </source>
</evidence>
<reference evidence="2 3" key="1">
    <citation type="journal article" date="2018" name="Nat. Ecol. Evol.">
        <title>Pezizomycetes genomes reveal the molecular basis of ectomycorrhizal truffle lifestyle.</title>
        <authorList>
            <person name="Murat C."/>
            <person name="Payen T."/>
            <person name="Noel B."/>
            <person name="Kuo A."/>
            <person name="Morin E."/>
            <person name="Chen J."/>
            <person name="Kohler A."/>
            <person name="Krizsan K."/>
            <person name="Balestrini R."/>
            <person name="Da Silva C."/>
            <person name="Montanini B."/>
            <person name="Hainaut M."/>
            <person name="Levati E."/>
            <person name="Barry K.W."/>
            <person name="Belfiori B."/>
            <person name="Cichocki N."/>
            <person name="Clum A."/>
            <person name="Dockter R.B."/>
            <person name="Fauchery L."/>
            <person name="Guy J."/>
            <person name="Iotti M."/>
            <person name="Le Tacon F."/>
            <person name="Lindquist E.A."/>
            <person name="Lipzen A."/>
            <person name="Malagnac F."/>
            <person name="Mello A."/>
            <person name="Molinier V."/>
            <person name="Miyauchi S."/>
            <person name="Poulain J."/>
            <person name="Riccioni C."/>
            <person name="Rubini A."/>
            <person name="Sitrit Y."/>
            <person name="Splivallo R."/>
            <person name="Traeger S."/>
            <person name="Wang M."/>
            <person name="Zifcakova L."/>
            <person name="Wipf D."/>
            <person name="Zambonelli A."/>
            <person name="Paolocci F."/>
            <person name="Nowrousian M."/>
            <person name="Ottonello S."/>
            <person name="Baldrian P."/>
            <person name="Spatafora J.W."/>
            <person name="Henrissat B."/>
            <person name="Nagy L.G."/>
            <person name="Aury J.M."/>
            <person name="Wincker P."/>
            <person name="Grigoriev I.V."/>
            <person name="Bonfante P."/>
            <person name="Martin F.M."/>
        </authorList>
    </citation>
    <scope>NUCLEOTIDE SEQUENCE [LARGE SCALE GENOMIC DNA]</scope>
    <source>
        <strain evidence="2 3">RN42</strain>
    </source>
</reference>
<feature type="compositionally biased region" description="Low complexity" evidence="1">
    <location>
        <begin position="70"/>
        <end position="85"/>
    </location>
</feature>
<evidence type="ECO:0000256" key="1">
    <source>
        <dbReference type="SAM" id="MobiDB-lite"/>
    </source>
</evidence>
<keyword evidence="3" id="KW-1185">Reference proteome</keyword>
<feature type="compositionally biased region" description="Low complexity" evidence="1">
    <location>
        <begin position="109"/>
        <end position="121"/>
    </location>
</feature>
<dbReference type="Proteomes" id="UP000275078">
    <property type="component" value="Unassembled WGS sequence"/>
</dbReference>
<organism evidence="2 3">
    <name type="scientific">Ascobolus immersus RN42</name>
    <dbReference type="NCBI Taxonomy" id="1160509"/>
    <lineage>
        <taxon>Eukaryota</taxon>
        <taxon>Fungi</taxon>
        <taxon>Dikarya</taxon>
        <taxon>Ascomycota</taxon>
        <taxon>Pezizomycotina</taxon>
        <taxon>Pezizomycetes</taxon>
        <taxon>Pezizales</taxon>
        <taxon>Ascobolaceae</taxon>
        <taxon>Ascobolus</taxon>
    </lineage>
</organism>
<feature type="region of interest" description="Disordered" evidence="1">
    <location>
        <begin position="69"/>
        <end position="121"/>
    </location>
</feature>
<dbReference type="EMBL" id="ML119646">
    <property type="protein sequence ID" value="RPA87833.1"/>
    <property type="molecule type" value="Genomic_DNA"/>
</dbReference>
<evidence type="ECO:0000313" key="2">
    <source>
        <dbReference type="EMBL" id="RPA87833.1"/>
    </source>
</evidence>